<name>A0A6V8PLK1_9ACTN</name>
<evidence type="ECO:0000313" key="6">
    <source>
        <dbReference type="EMBL" id="GFP34923.1"/>
    </source>
</evidence>
<dbReference type="Gene3D" id="2.10.260.10">
    <property type="match status" value="1"/>
</dbReference>
<dbReference type="Proteomes" id="UP000576480">
    <property type="component" value="Unassembled WGS sequence"/>
</dbReference>
<dbReference type="CDD" id="cd16320">
    <property type="entry name" value="MraZ_N"/>
    <property type="match status" value="1"/>
</dbReference>
<dbReference type="RefSeq" id="WP_176229608.1">
    <property type="nucleotide sequence ID" value="NZ_BLRY01000042.1"/>
</dbReference>
<dbReference type="Proteomes" id="UP000543224">
    <property type="component" value="Unassembled WGS sequence"/>
</dbReference>
<evidence type="ECO:0000259" key="2">
    <source>
        <dbReference type="PROSITE" id="PS51740"/>
    </source>
</evidence>
<dbReference type="EMBL" id="BLSA01000290">
    <property type="protein sequence ID" value="GFP33137.1"/>
    <property type="molecule type" value="Genomic_DNA"/>
</dbReference>
<dbReference type="Pfam" id="PF04014">
    <property type="entry name" value="MazE_antitoxin"/>
    <property type="match status" value="1"/>
</dbReference>
<evidence type="ECO:0000313" key="5">
    <source>
        <dbReference type="EMBL" id="GFP33137.1"/>
    </source>
</evidence>
<dbReference type="EMBL" id="BLSB01000033">
    <property type="protein sequence ID" value="GFP34923.1"/>
    <property type="molecule type" value="Genomic_DNA"/>
</dbReference>
<dbReference type="SMART" id="SM00966">
    <property type="entry name" value="SpoVT_AbrB"/>
    <property type="match status" value="1"/>
</dbReference>
<sequence>MAEKTQVAVRIDEKGRVTLPKSIRKALGVEAGDTLFLKYEPEGKLVRLARAVNPFDILAEHAIREYQEGRTKTIEEYAREHNVRLNG</sequence>
<dbReference type="SUPFAM" id="SSF89447">
    <property type="entry name" value="AbrB/MazE/MraZ-like"/>
    <property type="match status" value="1"/>
</dbReference>
<protein>
    <recommendedName>
        <fullName evidence="2">SpoVT-AbrB domain-containing protein</fullName>
    </recommendedName>
</protein>
<evidence type="ECO:0000313" key="7">
    <source>
        <dbReference type="Proteomes" id="UP000543224"/>
    </source>
</evidence>
<evidence type="ECO:0000313" key="3">
    <source>
        <dbReference type="EMBL" id="GFP24759.1"/>
    </source>
</evidence>
<feature type="domain" description="SpoVT-AbrB" evidence="2">
    <location>
        <begin position="6"/>
        <end position="52"/>
    </location>
</feature>
<dbReference type="PROSITE" id="PS51740">
    <property type="entry name" value="SPOVT_ABRB"/>
    <property type="match status" value="1"/>
</dbReference>
<comment type="caution">
    <text evidence="5">The sequence shown here is derived from an EMBL/GenBank/DDBJ whole genome shotgun (WGS) entry which is preliminary data.</text>
</comment>
<dbReference type="Proteomes" id="UP000591948">
    <property type="component" value="Unassembled WGS sequence"/>
</dbReference>
<evidence type="ECO:0000313" key="8">
    <source>
        <dbReference type="Proteomes" id="UP000568877"/>
    </source>
</evidence>
<evidence type="ECO:0000313" key="4">
    <source>
        <dbReference type="EMBL" id="GFP27543.1"/>
    </source>
</evidence>
<proteinExistence type="predicted"/>
<dbReference type="InterPro" id="IPR035642">
    <property type="entry name" value="MraZ_N"/>
</dbReference>
<dbReference type="NCBIfam" id="TIGR01439">
    <property type="entry name" value="lp_hng_hel_AbrB"/>
    <property type="match status" value="1"/>
</dbReference>
<dbReference type="EMBL" id="BLRY01000042">
    <property type="protein sequence ID" value="GFP27543.1"/>
    <property type="molecule type" value="Genomic_DNA"/>
</dbReference>
<gene>
    <name evidence="3" type="ORF">HKBW3S25_00196</name>
    <name evidence="4" type="ORF">HKBW3S33_00955</name>
    <name evidence="5" type="ORF">HKBW3S42_01455</name>
    <name evidence="6" type="ORF">HKBW3S43_00715</name>
</gene>
<keyword evidence="10" id="KW-1185">Reference proteome</keyword>
<keyword evidence="1" id="KW-0238">DNA-binding</keyword>
<accession>A0A6V8PLK1</accession>
<organism evidence="5 8">
    <name type="scientific">Candidatus Hakubella thermalkaliphila</name>
    <dbReference type="NCBI Taxonomy" id="2754717"/>
    <lineage>
        <taxon>Bacteria</taxon>
        <taxon>Bacillati</taxon>
        <taxon>Actinomycetota</taxon>
        <taxon>Actinomycetota incertae sedis</taxon>
        <taxon>Candidatus Hakubellales</taxon>
        <taxon>Candidatus Hakubellaceae</taxon>
        <taxon>Candidatus Hakubella</taxon>
    </lineage>
</organism>
<dbReference type="Proteomes" id="UP000568877">
    <property type="component" value="Unassembled WGS sequence"/>
</dbReference>
<dbReference type="InterPro" id="IPR007159">
    <property type="entry name" value="SpoVT-AbrB_dom"/>
</dbReference>
<evidence type="ECO:0000256" key="1">
    <source>
        <dbReference type="PROSITE-ProRule" id="PRU01076"/>
    </source>
</evidence>
<dbReference type="InterPro" id="IPR037914">
    <property type="entry name" value="SpoVT-AbrB_sf"/>
</dbReference>
<evidence type="ECO:0000313" key="10">
    <source>
        <dbReference type="Proteomes" id="UP000591948"/>
    </source>
</evidence>
<reference evidence="7 8" key="1">
    <citation type="journal article" date="2020" name="Front. Microbiol.">
        <title>Single-cell genomics of novel Actinobacteria with the Wood-Ljungdahl pathway discovered in a serpentinizing system.</title>
        <authorList>
            <person name="Merino N."/>
            <person name="Kawai M."/>
            <person name="Boyd E.S."/>
            <person name="Colman D.R."/>
            <person name="McGlynn S.E."/>
            <person name="Nealson K.H."/>
            <person name="Kurokawa K."/>
            <person name="Hongoh Y."/>
        </authorList>
    </citation>
    <scope>NUCLEOTIDE SEQUENCE [LARGE SCALE GENOMIC DNA]</scope>
    <source>
        <strain evidence="3 7">S25</strain>
        <strain evidence="4 10">S33</strain>
        <strain evidence="5 8">S42</strain>
        <strain evidence="6 9">S43</strain>
    </source>
</reference>
<evidence type="ECO:0000313" key="9">
    <source>
        <dbReference type="Proteomes" id="UP000576480"/>
    </source>
</evidence>
<dbReference type="GO" id="GO:0003677">
    <property type="term" value="F:DNA binding"/>
    <property type="evidence" value="ECO:0007669"/>
    <property type="project" value="UniProtKB-UniRule"/>
</dbReference>
<dbReference type="EMBL" id="BLRX01000012">
    <property type="protein sequence ID" value="GFP24759.1"/>
    <property type="molecule type" value="Genomic_DNA"/>
</dbReference>
<dbReference type="AlphaFoldDB" id="A0A6V8PLK1"/>